<reference evidence="7" key="1">
    <citation type="submission" date="2022-01" db="EMBL/GenBank/DDBJ databases">
        <title>Genome Sequence Resource for Two Populations of Ditylenchus destructor, the Migratory Endoparasitic Phytonematode.</title>
        <authorList>
            <person name="Zhang H."/>
            <person name="Lin R."/>
            <person name="Xie B."/>
        </authorList>
    </citation>
    <scope>NUCLEOTIDE SEQUENCE</scope>
    <source>
        <strain evidence="7">BazhouSP</strain>
    </source>
</reference>
<keyword evidence="3" id="KW-0804">Transcription</keyword>
<organism evidence="7 8">
    <name type="scientific">Ditylenchus destructor</name>
    <dbReference type="NCBI Taxonomy" id="166010"/>
    <lineage>
        <taxon>Eukaryota</taxon>
        <taxon>Metazoa</taxon>
        <taxon>Ecdysozoa</taxon>
        <taxon>Nematoda</taxon>
        <taxon>Chromadorea</taxon>
        <taxon>Rhabditida</taxon>
        <taxon>Tylenchina</taxon>
        <taxon>Tylenchomorpha</taxon>
        <taxon>Sphaerularioidea</taxon>
        <taxon>Anguinidae</taxon>
        <taxon>Anguininae</taxon>
        <taxon>Ditylenchus</taxon>
    </lineage>
</organism>
<dbReference type="GO" id="GO:0042797">
    <property type="term" value="P:tRNA transcription by RNA polymerase III"/>
    <property type="evidence" value="ECO:0007669"/>
    <property type="project" value="TreeGrafter"/>
</dbReference>
<feature type="transmembrane region" description="Helical" evidence="6">
    <location>
        <begin position="464"/>
        <end position="490"/>
    </location>
</feature>
<comment type="subcellular location">
    <subcellularLocation>
        <location evidence="1">Nucleus</location>
    </subcellularLocation>
</comment>
<name>A0AAD4NJ36_9BILA</name>
<protein>
    <submittedName>
        <fullName evidence="7">RNA polymerase III RPC4 domain-containing protein</fullName>
    </submittedName>
</protein>
<keyword evidence="6" id="KW-1133">Transmembrane helix</keyword>
<feature type="compositionally biased region" description="Basic and acidic residues" evidence="5">
    <location>
        <begin position="337"/>
        <end position="346"/>
    </location>
</feature>
<feature type="region of interest" description="Disordered" evidence="5">
    <location>
        <begin position="283"/>
        <end position="307"/>
    </location>
</feature>
<gene>
    <name evidence="7" type="ORF">DdX_03067</name>
</gene>
<feature type="region of interest" description="Disordered" evidence="5">
    <location>
        <begin position="333"/>
        <end position="377"/>
    </location>
</feature>
<sequence>MSMYEKYWQSDGEEEDVKEVEDLKKDGFIADLKKCDQMPLVLPAKDEFQFRKLLNRDARKREKAEESTSQTQQVTKMEIDHKNIKAETHPDAIDDETSSPMSKRSICAGSTINNLLLNKHDSLMLFQLPASVSAISESLPVSIKSEESNKQQTAIHSTSQPSASQHCLDNFPTGVEIGKLQVLRSGRLVMKIGDHSLDVSEAIPSNCFETIVRIETEPSNHAPALDGPSTSNNLAPTGPQSSLNGFTSATSAPAGHHEGKSNAIQNAKILDNFLNKPHLISMHRDASASSESGADDETPTSSANIKATSSNHIINPESTPLARLSFQYPNAMAPSNHRLERPRRFEALPPTPNTPPPAPPPPRRKPYSLRQTPSPFTAQRRLITTSQSLRCTESMRSRKVTWTETTRKYSKHKQESSFMTNVDRERIEAILRLYPYQFSITGSAIPHRPQIDSPATLCMHLIKLIVLVTAFTATIFLIHCLMYFLYSVLYDVVSNYHRNRPGLIEHGPLIEATAATFPSIRDRN</sequence>
<dbReference type="EMBL" id="JAKKPZ010000002">
    <property type="protein sequence ID" value="KAI1726351.1"/>
    <property type="molecule type" value="Genomic_DNA"/>
</dbReference>
<dbReference type="GO" id="GO:0005666">
    <property type="term" value="C:RNA polymerase III complex"/>
    <property type="evidence" value="ECO:0007669"/>
    <property type="project" value="InterPro"/>
</dbReference>
<evidence type="ECO:0000313" key="7">
    <source>
        <dbReference type="EMBL" id="KAI1726351.1"/>
    </source>
</evidence>
<evidence type="ECO:0000256" key="2">
    <source>
        <dbReference type="ARBA" id="ARBA00022478"/>
    </source>
</evidence>
<proteinExistence type="predicted"/>
<evidence type="ECO:0000256" key="4">
    <source>
        <dbReference type="ARBA" id="ARBA00023242"/>
    </source>
</evidence>
<dbReference type="Pfam" id="PF05132">
    <property type="entry name" value="RNA_pol_Rpc4"/>
    <property type="match status" value="1"/>
</dbReference>
<evidence type="ECO:0000256" key="5">
    <source>
        <dbReference type="SAM" id="MobiDB-lite"/>
    </source>
</evidence>
<evidence type="ECO:0000256" key="3">
    <source>
        <dbReference type="ARBA" id="ARBA00023163"/>
    </source>
</evidence>
<feature type="compositionally biased region" description="Polar residues" evidence="5">
    <location>
        <begin position="228"/>
        <end position="251"/>
    </location>
</feature>
<feature type="region of interest" description="Disordered" evidence="5">
    <location>
        <begin position="219"/>
        <end position="260"/>
    </location>
</feature>
<keyword evidence="6" id="KW-0472">Membrane</keyword>
<dbReference type="PANTHER" id="PTHR13408:SF0">
    <property type="entry name" value="DNA-DIRECTED RNA POLYMERASE III SUBUNIT RPC4"/>
    <property type="match status" value="1"/>
</dbReference>
<keyword evidence="4" id="KW-0539">Nucleus</keyword>
<dbReference type="Proteomes" id="UP001201812">
    <property type="component" value="Unassembled WGS sequence"/>
</dbReference>
<keyword evidence="8" id="KW-1185">Reference proteome</keyword>
<comment type="caution">
    <text evidence="7">The sequence shown here is derived from an EMBL/GenBank/DDBJ whole genome shotgun (WGS) entry which is preliminary data.</text>
</comment>
<dbReference type="PANTHER" id="PTHR13408">
    <property type="entry name" value="DNA-DIRECTED RNA POLYMERASE III"/>
    <property type="match status" value="1"/>
</dbReference>
<dbReference type="InterPro" id="IPR007811">
    <property type="entry name" value="RPC4"/>
</dbReference>
<keyword evidence="2" id="KW-0240">DNA-directed RNA polymerase</keyword>
<feature type="compositionally biased region" description="Pro residues" evidence="5">
    <location>
        <begin position="349"/>
        <end position="361"/>
    </location>
</feature>
<dbReference type="AlphaFoldDB" id="A0AAD4NJ36"/>
<evidence type="ECO:0000256" key="6">
    <source>
        <dbReference type="SAM" id="Phobius"/>
    </source>
</evidence>
<accession>A0AAD4NJ36</accession>
<dbReference type="GO" id="GO:0003677">
    <property type="term" value="F:DNA binding"/>
    <property type="evidence" value="ECO:0007669"/>
    <property type="project" value="InterPro"/>
</dbReference>
<keyword evidence="6" id="KW-0812">Transmembrane</keyword>
<evidence type="ECO:0000313" key="8">
    <source>
        <dbReference type="Proteomes" id="UP001201812"/>
    </source>
</evidence>
<evidence type="ECO:0000256" key="1">
    <source>
        <dbReference type="ARBA" id="ARBA00004123"/>
    </source>
</evidence>